<feature type="transmembrane region" description="Helical" evidence="1">
    <location>
        <begin position="7"/>
        <end position="25"/>
    </location>
</feature>
<reference evidence="2 3" key="1">
    <citation type="submission" date="2018-10" db="EMBL/GenBank/DDBJ databases">
        <title>Phylogenomics of Brevibacillus.</title>
        <authorList>
            <person name="Dunlap C."/>
        </authorList>
    </citation>
    <scope>NUCLEOTIDE SEQUENCE [LARGE SCALE GENOMIC DNA]</scope>
    <source>
        <strain evidence="2 3">JCM 15085</strain>
    </source>
</reference>
<sequence>MTKKKIGSLGFFIILLSIIVYWFYFSSPAPFPPNQQLIDEMNRIFPKATASIIQDTIPIDERHVLVPFISQKDDYGLSYWVWKHHKWQVASIDTKGEPMLWKLNGNDPSSFYFVWNINPRDHLHSIHFYLIRNRGYRIAEGIERYYPRVQMEKKVSIQEKSYGAMQLSDEWVTFMNAYSKVESAKQFPEQNMFLGWTPYDQTNKETFPWSSVNGTMYLNSKIDLDYLMTVGKGDIEIPR</sequence>
<evidence type="ECO:0000256" key="1">
    <source>
        <dbReference type="SAM" id="Phobius"/>
    </source>
</evidence>
<name>A0A3M8CRM0_9BACL</name>
<accession>A0A3M8CRM0</accession>
<gene>
    <name evidence="2" type="ORF">EDM58_11490</name>
</gene>
<evidence type="ECO:0000313" key="3">
    <source>
        <dbReference type="Proteomes" id="UP000281915"/>
    </source>
</evidence>
<dbReference type="EMBL" id="RHHT01000025">
    <property type="protein sequence ID" value="RNB78420.1"/>
    <property type="molecule type" value="Genomic_DNA"/>
</dbReference>
<dbReference type="Proteomes" id="UP000281915">
    <property type="component" value="Unassembled WGS sequence"/>
</dbReference>
<proteinExistence type="predicted"/>
<keyword evidence="1" id="KW-0472">Membrane</keyword>
<dbReference type="AlphaFoldDB" id="A0A3M8CRM0"/>
<dbReference type="RefSeq" id="WP_122913471.1">
    <property type="nucleotide sequence ID" value="NZ_RHHT01000025.1"/>
</dbReference>
<keyword evidence="1" id="KW-0812">Transmembrane</keyword>
<comment type="caution">
    <text evidence="2">The sequence shown here is derived from an EMBL/GenBank/DDBJ whole genome shotgun (WGS) entry which is preliminary data.</text>
</comment>
<organism evidence="2 3">
    <name type="scientific">Brevibacillus panacihumi</name>
    <dbReference type="NCBI Taxonomy" id="497735"/>
    <lineage>
        <taxon>Bacteria</taxon>
        <taxon>Bacillati</taxon>
        <taxon>Bacillota</taxon>
        <taxon>Bacilli</taxon>
        <taxon>Bacillales</taxon>
        <taxon>Paenibacillaceae</taxon>
        <taxon>Brevibacillus</taxon>
    </lineage>
</organism>
<protein>
    <submittedName>
        <fullName evidence="2">Uncharacterized protein</fullName>
    </submittedName>
</protein>
<evidence type="ECO:0000313" key="2">
    <source>
        <dbReference type="EMBL" id="RNB78420.1"/>
    </source>
</evidence>
<keyword evidence="1" id="KW-1133">Transmembrane helix</keyword>